<comment type="similarity">
    <text evidence="11">Belongs to the IPP isomerase type 2 family.</text>
</comment>
<evidence type="ECO:0000256" key="11">
    <source>
        <dbReference type="HAMAP-Rule" id="MF_00354"/>
    </source>
</evidence>
<feature type="binding site" evidence="11">
    <location>
        <position position="215"/>
    </location>
    <ligand>
        <name>FMN</name>
        <dbReference type="ChEBI" id="CHEBI:58210"/>
    </ligand>
</feature>
<dbReference type="HAMAP" id="MF_00354">
    <property type="entry name" value="Idi_2"/>
    <property type="match status" value="1"/>
</dbReference>
<dbReference type="PANTHER" id="PTHR43665:SF1">
    <property type="entry name" value="ISOPENTENYL-DIPHOSPHATE DELTA-ISOMERASE"/>
    <property type="match status" value="1"/>
</dbReference>
<dbReference type="PANTHER" id="PTHR43665">
    <property type="entry name" value="ISOPENTENYL-DIPHOSPHATE DELTA-ISOMERASE"/>
    <property type="match status" value="1"/>
</dbReference>
<comment type="function">
    <text evidence="11">Involved in the biosynthesis of isoprenoids. Catalyzes the 1,3-allylic rearrangement of the homoallylic substrate isopentenyl (IPP) to its allylic isomer, dimethylallyl diphosphate (DMAPP).</text>
</comment>
<comment type="subcellular location">
    <subcellularLocation>
        <location evidence="11">Cytoplasm</location>
    </subcellularLocation>
</comment>
<evidence type="ECO:0000256" key="6">
    <source>
        <dbReference type="ARBA" id="ARBA00022842"/>
    </source>
</evidence>
<feature type="binding site" evidence="11">
    <location>
        <position position="154"/>
    </location>
    <ligand>
        <name>Mg(2+)</name>
        <dbReference type="ChEBI" id="CHEBI:18420"/>
    </ligand>
</feature>
<feature type="binding site" evidence="11">
    <location>
        <begin position="295"/>
        <end position="296"/>
    </location>
    <ligand>
        <name>FMN</name>
        <dbReference type="ChEBI" id="CHEBI:58210"/>
    </ligand>
</feature>
<evidence type="ECO:0000313" key="14">
    <source>
        <dbReference type="Proteomes" id="UP001501461"/>
    </source>
</evidence>
<feature type="binding site" evidence="11">
    <location>
        <begin position="64"/>
        <end position="66"/>
    </location>
    <ligand>
        <name>FMN</name>
        <dbReference type="ChEBI" id="CHEBI:58210"/>
    </ligand>
</feature>
<evidence type="ECO:0000256" key="3">
    <source>
        <dbReference type="ARBA" id="ARBA00022630"/>
    </source>
</evidence>
<comment type="caution">
    <text evidence="11">Lacks conserved residue(s) required for the propagation of feature annotation.</text>
</comment>
<evidence type="ECO:0000313" key="13">
    <source>
        <dbReference type="EMBL" id="GAA2045855.1"/>
    </source>
</evidence>
<dbReference type="EC" id="5.3.3.2" evidence="11"/>
<dbReference type="SUPFAM" id="SSF51395">
    <property type="entry name" value="FMN-linked oxidoreductases"/>
    <property type="match status" value="1"/>
</dbReference>
<feature type="domain" description="FMN-dependent dehydrogenase" evidence="12">
    <location>
        <begin position="166"/>
        <end position="339"/>
    </location>
</feature>
<feature type="binding site" evidence="11">
    <location>
        <position position="153"/>
    </location>
    <ligand>
        <name>substrate</name>
    </ligand>
</feature>
<evidence type="ECO:0000256" key="8">
    <source>
        <dbReference type="ARBA" id="ARBA00023229"/>
    </source>
</evidence>
<keyword evidence="6 11" id="KW-0460">Magnesium</keyword>
<keyword evidence="7 11" id="KW-0521">NADP</keyword>
<keyword evidence="4 11" id="KW-0288">FMN</keyword>
<evidence type="ECO:0000256" key="5">
    <source>
        <dbReference type="ARBA" id="ARBA00022723"/>
    </source>
</evidence>
<keyword evidence="14" id="KW-1185">Reference proteome</keyword>
<comment type="subunit">
    <text evidence="10 11">Homooctamer. Dimer of tetramers.</text>
</comment>
<organism evidence="13 14">
    <name type="scientific">Yaniella flava</name>
    <dbReference type="NCBI Taxonomy" id="287930"/>
    <lineage>
        <taxon>Bacteria</taxon>
        <taxon>Bacillati</taxon>
        <taxon>Actinomycetota</taxon>
        <taxon>Actinomycetes</taxon>
        <taxon>Micrococcales</taxon>
        <taxon>Micrococcaceae</taxon>
        <taxon>Yaniella</taxon>
    </lineage>
</organism>
<dbReference type="InterPro" id="IPR013785">
    <property type="entry name" value="Aldolase_TIM"/>
</dbReference>
<feature type="binding site" evidence="11">
    <location>
        <position position="94"/>
    </location>
    <ligand>
        <name>FMN</name>
        <dbReference type="ChEBI" id="CHEBI:58210"/>
    </ligand>
</feature>
<keyword evidence="3 11" id="KW-0285">Flavoprotein</keyword>
<dbReference type="InterPro" id="IPR011179">
    <property type="entry name" value="IPdP_isomerase"/>
</dbReference>
<comment type="catalytic activity">
    <reaction evidence="11">
        <text>isopentenyl diphosphate = dimethylallyl diphosphate</text>
        <dbReference type="Rhea" id="RHEA:23284"/>
        <dbReference type="ChEBI" id="CHEBI:57623"/>
        <dbReference type="ChEBI" id="CHEBI:128769"/>
        <dbReference type="EC" id="5.3.3.2"/>
    </reaction>
</comment>
<feature type="binding site" evidence="11">
    <location>
        <begin position="5"/>
        <end position="6"/>
    </location>
    <ligand>
        <name>substrate</name>
    </ligand>
</feature>
<name>A0ABN2UYN9_9MICC</name>
<protein>
    <recommendedName>
        <fullName evidence="11">Isopentenyl-diphosphate delta-isomerase</fullName>
        <shortName evidence="11">IPP isomerase</shortName>
        <ecNumber evidence="11">5.3.3.2</ecNumber>
    </recommendedName>
    <alternativeName>
        <fullName evidence="11">Isopentenyl diphosphate:dimethylallyl diphosphate isomerase</fullName>
    </alternativeName>
    <alternativeName>
        <fullName evidence="11">Isopentenyl pyrophosphate isomerase</fullName>
    </alternativeName>
    <alternativeName>
        <fullName evidence="11">Type 2 isopentenyl diphosphate isomerase</fullName>
        <shortName evidence="11">IDI-2</shortName>
    </alternativeName>
</protein>
<dbReference type="NCBIfam" id="TIGR02151">
    <property type="entry name" value="IPP_isom_2"/>
    <property type="match status" value="1"/>
</dbReference>
<proteinExistence type="inferred from homology"/>
<accession>A0ABN2UYN9</accession>
<dbReference type="Pfam" id="PF01070">
    <property type="entry name" value="FMN_dh"/>
    <property type="match status" value="1"/>
</dbReference>
<reference evidence="13 14" key="1">
    <citation type="journal article" date="2019" name="Int. J. Syst. Evol. Microbiol.">
        <title>The Global Catalogue of Microorganisms (GCM) 10K type strain sequencing project: providing services to taxonomists for standard genome sequencing and annotation.</title>
        <authorList>
            <consortium name="The Broad Institute Genomics Platform"/>
            <consortium name="The Broad Institute Genome Sequencing Center for Infectious Disease"/>
            <person name="Wu L."/>
            <person name="Ma J."/>
        </authorList>
    </citation>
    <scope>NUCLEOTIDE SEQUENCE [LARGE SCALE GENOMIC DNA]</scope>
    <source>
        <strain evidence="13 14">JCM 13595</strain>
    </source>
</reference>
<evidence type="ECO:0000256" key="7">
    <source>
        <dbReference type="ARBA" id="ARBA00022857"/>
    </source>
</evidence>
<dbReference type="CDD" id="cd02811">
    <property type="entry name" value="IDI-2_FMN"/>
    <property type="match status" value="1"/>
</dbReference>
<comment type="caution">
    <text evidence="13">The sequence shown here is derived from an EMBL/GenBank/DDBJ whole genome shotgun (WGS) entry which is preliminary data.</text>
</comment>
<evidence type="ECO:0000259" key="12">
    <source>
        <dbReference type="Pfam" id="PF01070"/>
    </source>
</evidence>
<dbReference type="Gene3D" id="3.20.20.70">
    <property type="entry name" value="Aldolase class I"/>
    <property type="match status" value="1"/>
</dbReference>
<keyword evidence="2 11" id="KW-0963">Cytoplasm</keyword>
<comment type="cofactor">
    <cofactor evidence="1 11">
        <name>FMN</name>
        <dbReference type="ChEBI" id="CHEBI:58210"/>
    </cofactor>
</comment>
<feature type="binding site" evidence="11">
    <location>
        <position position="123"/>
    </location>
    <ligand>
        <name>FMN</name>
        <dbReference type="ChEBI" id="CHEBI:58210"/>
    </ligand>
</feature>
<feature type="binding site" evidence="11">
    <location>
        <position position="185"/>
    </location>
    <ligand>
        <name>FMN</name>
        <dbReference type="ChEBI" id="CHEBI:58210"/>
    </ligand>
</feature>
<keyword evidence="5 11" id="KW-0479">Metal-binding</keyword>
<dbReference type="InterPro" id="IPR000262">
    <property type="entry name" value="FMN-dep_DH"/>
</dbReference>
<evidence type="ECO:0000256" key="9">
    <source>
        <dbReference type="ARBA" id="ARBA00023235"/>
    </source>
</evidence>
<dbReference type="PIRSF" id="PIRSF003314">
    <property type="entry name" value="IPP_isomerase"/>
    <property type="match status" value="1"/>
</dbReference>
<keyword evidence="9 11" id="KW-0413">Isomerase</keyword>
<sequence>MAQSRKDDHIRLAAAQQAQLTGAPNAFDDVDFIHHALAGMNANDVDISARIGPWTMPSPIYINGMTGGTDTALPINTALAKAAAATGVPMASGSVGLALDDPATAESFTVIREHNPDGIVWANLGAGRTLDHAKAAVELLDADGLQIHVNPIQETVMPEGSRNFSAWLELIEDIVSGLDVPVIVKEVGFGLSAKTVQQLYDIGVRIVDVAGSGGTNFARIENDRTAHPSSVIDAHARFDWLEPMGLTAIDCLLDIAGVRELATQPDLTVVASGGVRNPLDVVRAQALGASAVGLAGVMLRVAMADGAAGVTEVINLFTTRIRQLYALLGAADAHALGSTDVVITGPSAEKARGRNIDVTRFADRVRI</sequence>
<feature type="binding site" evidence="11">
    <location>
        <begin position="274"/>
        <end position="276"/>
    </location>
    <ligand>
        <name>FMN</name>
        <dbReference type="ChEBI" id="CHEBI:58210"/>
    </ligand>
</feature>
<keyword evidence="8 11" id="KW-0414">Isoprene biosynthesis</keyword>
<gene>
    <name evidence="11" type="primary">fni</name>
    <name evidence="13" type="ORF">GCM10009720_28390</name>
</gene>
<dbReference type="RefSeq" id="WP_343959927.1">
    <property type="nucleotide sequence ID" value="NZ_BAAAMN010000067.1"/>
</dbReference>
<evidence type="ECO:0000256" key="10">
    <source>
        <dbReference type="ARBA" id="ARBA00025810"/>
    </source>
</evidence>
<comment type="cofactor">
    <cofactor evidence="11">
        <name>Mg(2+)</name>
        <dbReference type="ChEBI" id="CHEBI:18420"/>
    </cofactor>
</comment>
<evidence type="ECO:0000256" key="1">
    <source>
        <dbReference type="ARBA" id="ARBA00001917"/>
    </source>
</evidence>
<dbReference type="Proteomes" id="UP001501461">
    <property type="component" value="Unassembled WGS sequence"/>
</dbReference>
<dbReference type="EMBL" id="BAAAMN010000067">
    <property type="protein sequence ID" value="GAA2045855.1"/>
    <property type="molecule type" value="Genomic_DNA"/>
</dbReference>
<comment type="cofactor">
    <cofactor evidence="11">
        <name>NADPH</name>
        <dbReference type="ChEBI" id="CHEBI:57783"/>
    </cofactor>
</comment>
<evidence type="ECO:0000256" key="2">
    <source>
        <dbReference type="ARBA" id="ARBA00022490"/>
    </source>
</evidence>
<evidence type="ECO:0000256" key="4">
    <source>
        <dbReference type="ARBA" id="ARBA00022643"/>
    </source>
</evidence>